<dbReference type="EMBL" id="JBEZNA010000008">
    <property type="protein sequence ID" value="MEU9576782.1"/>
    <property type="molecule type" value="Genomic_DNA"/>
</dbReference>
<name>A0ABV3EKU2_9ACTN</name>
<dbReference type="InterPro" id="IPR010982">
    <property type="entry name" value="Lambda_DNA-bd_dom_sf"/>
</dbReference>
<protein>
    <recommendedName>
        <fullName evidence="3">HTH cro/C1-type domain-containing protein</fullName>
    </recommendedName>
</protein>
<organism evidence="1 2">
    <name type="scientific">Streptomyces chilikensis</name>
    <dbReference type="NCBI Taxonomy" id="1194079"/>
    <lineage>
        <taxon>Bacteria</taxon>
        <taxon>Bacillati</taxon>
        <taxon>Actinomycetota</taxon>
        <taxon>Actinomycetes</taxon>
        <taxon>Kitasatosporales</taxon>
        <taxon>Streptomycetaceae</taxon>
        <taxon>Streptomyces</taxon>
    </lineage>
</organism>
<evidence type="ECO:0000313" key="1">
    <source>
        <dbReference type="EMBL" id="MEU9576782.1"/>
    </source>
</evidence>
<dbReference type="Proteomes" id="UP001551584">
    <property type="component" value="Unassembled WGS sequence"/>
</dbReference>
<evidence type="ECO:0000313" key="2">
    <source>
        <dbReference type="Proteomes" id="UP001551584"/>
    </source>
</evidence>
<dbReference type="SUPFAM" id="SSF47413">
    <property type="entry name" value="lambda repressor-like DNA-binding domains"/>
    <property type="match status" value="1"/>
</dbReference>
<dbReference type="RefSeq" id="WP_359269361.1">
    <property type="nucleotide sequence ID" value="NZ_JBEZNA010000008.1"/>
</dbReference>
<comment type="caution">
    <text evidence="1">The sequence shown here is derived from an EMBL/GenBank/DDBJ whole genome shotgun (WGS) entry which is preliminary data.</text>
</comment>
<accession>A0ABV3EKU2</accession>
<keyword evidence="2" id="KW-1185">Reference proteome</keyword>
<proteinExistence type="predicted"/>
<evidence type="ECO:0008006" key="3">
    <source>
        <dbReference type="Google" id="ProtNLM"/>
    </source>
</evidence>
<sequence>MRDRVREVMDAASVGRAALAERAGLTADTLSKSLKGVRRFPSLDLARAAASGGAASGCRPRWA</sequence>
<gene>
    <name evidence="1" type="ORF">AB0D95_05790</name>
</gene>
<reference evidence="1 2" key="1">
    <citation type="submission" date="2024-06" db="EMBL/GenBank/DDBJ databases">
        <title>The Natural Products Discovery Center: Release of the First 8490 Sequenced Strains for Exploring Actinobacteria Biosynthetic Diversity.</title>
        <authorList>
            <person name="Kalkreuter E."/>
            <person name="Kautsar S.A."/>
            <person name="Yang D."/>
            <person name="Bader C.D."/>
            <person name="Teijaro C.N."/>
            <person name="Fluegel L."/>
            <person name="Davis C.M."/>
            <person name="Simpson J.R."/>
            <person name="Lauterbach L."/>
            <person name="Steele A.D."/>
            <person name="Gui C."/>
            <person name="Meng S."/>
            <person name="Li G."/>
            <person name="Viehrig K."/>
            <person name="Ye F."/>
            <person name="Su P."/>
            <person name="Kiefer A.F."/>
            <person name="Nichols A."/>
            <person name="Cepeda A.J."/>
            <person name="Yan W."/>
            <person name="Fan B."/>
            <person name="Jiang Y."/>
            <person name="Adhikari A."/>
            <person name="Zheng C.-J."/>
            <person name="Schuster L."/>
            <person name="Cowan T.M."/>
            <person name="Smanski M.J."/>
            <person name="Chevrette M.G."/>
            <person name="De Carvalho L.P.S."/>
            <person name="Shen B."/>
        </authorList>
    </citation>
    <scope>NUCLEOTIDE SEQUENCE [LARGE SCALE GENOMIC DNA]</scope>
    <source>
        <strain evidence="1 2">NPDC048117</strain>
    </source>
</reference>